<dbReference type="EMBL" id="MN740860">
    <property type="protein sequence ID" value="QHU15478.1"/>
    <property type="molecule type" value="Genomic_DNA"/>
</dbReference>
<evidence type="ECO:0000256" key="1">
    <source>
        <dbReference type="SAM" id="MobiDB-lite"/>
    </source>
</evidence>
<dbReference type="AlphaFoldDB" id="A0A6C0KGL7"/>
<sequence>MSAQRTQQSPNLQLSLLGSDSEDSDGDNPPALCCLRRTMSTTIGTSTTDTTKTLSCVNGVTKDDVQRWAAAILSDEENIQMWRAKCSDEAPVAGALQTPEDVASCNQFETLMLEHFPMLRLYEGSTAGVGEGGRVDGHCERNAVVASLAVKTLLLATHFTTIDGAPDLVAKYTALLNRKQHNGDTLLGVEAEASPLDEAAVAAWGDYEVRTAPDPQALLASYITLVAHDLPKIVDVSMAARADTKNPDLDEGRVVSWALKTHAAGKIDASFLETMCRCFEQGLELAQFVQLECSDASLEGAKSLIHEAPWFYGHYLLDTAGLVQKNPRGQGDVPDSYVASPIVNKTVVDLFLRTLDALSSEESVATAYLKYWSSRIVGCKGVGALVAAFEGHAVSSDAVARAFARTVGMARITGPARLAAMLKCWVRACDIFGVGHMAALVSGLAETGLDGSASTTLVYAPLVLNNAAKGADWQEHTVLMLGLLAATYTVGPFRPGDPRGKVDLNWLANMDMDKKETTAAAMAWKEGFGLLKAGSANASKTAMETATKAVALHEFYTAGLPFYTKIKSSMVDRENNLFVTRDVVLLSSTWSHDGQQYSAVQFPAALAGDDPHCTQATISDPEVCSAVCQGLFARALSGETEAAGLLHKFICARGITCMHDVLCNDVDDYLCLKAFEATMTLRDRYSWRTTPTGCAFYQSLASAMASVEESMRTDAFEGIHTTVYSGTDVTFLASKLPPFADQLESSIAAGAALYVQGGPTYADGDKPSSNLRDYDRSDNDKTVELQSALFPRTTTMFLDMPRAARASRFVLTDGALTVELLGARGGLLASTIGCDADPAVVKKYLERAYIQNLPSMGVVRRATAGANGASYVADGAALMMLAIHQSQQ</sequence>
<evidence type="ECO:0000313" key="2">
    <source>
        <dbReference type="EMBL" id="QHU15478.1"/>
    </source>
</evidence>
<proteinExistence type="predicted"/>
<organism evidence="2">
    <name type="scientific">viral metagenome</name>
    <dbReference type="NCBI Taxonomy" id="1070528"/>
    <lineage>
        <taxon>unclassified sequences</taxon>
        <taxon>metagenomes</taxon>
        <taxon>organismal metagenomes</taxon>
    </lineage>
</organism>
<name>A0A6C0KGL7_9ZZZZ</name>
<protein>
    <submittedName>
        <fullName evidence="2">Uncharacterized protein</fullName>
    </submittedName>
</protein>
<feature type="compositionally biased region" description="Polar residues" evidence="1">
    <location>
        <begin position="1"/>
        <end position="11"/>
    </location>
</feature>
<accession>A0A6C0KGL7</accession>
<feature type="region of interest" description="Disordered" evidence="1">
    <location>
        <begin position="1"/>
        <end position="30"/>
    </location>
</feature>
<reference evidence="2" key="1">
    <citation type="journal article" date="2020" name="Nature">
        <title>Giant virus diversity and host interactions through global metagenomics.</title>
        <authorList>
            <person name="Schulz F."/>
            <person name="Roux S."/>
            <person name="Paez-Espino D."/>
            <person name="Jungbluth S."/>
            <person name="Walsh D.A."/>
            <person name="Denef V.J."/>
            <person name="McMahon K.D."/>
            <person name="Konstantinidis K.T."/>
            <person name="Eloe-Fadrosh E.A."/>
            <person name="Kyrpides N.C."/>
            <person name="Woyke T."/>
        </authorList>
    </citation>
    <scope>NUCLEOTIDE SEQUENCE</scope>
    <source>
        <strain evidence="2">GVMAG-S-1103017-68</strain>
    </source>
</reference>